<evidence type="ECO:0000256" key="1">
    <source>
        <dbReference type="SAM" id="MobiDB-lite"/>
    </source>
</evidence>
<dbReference type="CDD" id="cd10936">
    <property type="entry name" value="CE4_DAC2"/>
    <property type="match status" value="1"/>
</dbReference>
<dbReference type="OrthoDB" id="9784811at2"/>
<dbReference type="Gene3D" id="3.20.20.370">
    <property type="entry name" value="Glycoside hydrolase/deacetylase"/>
    <property type="match status" value="1"/>
</dbReference>
<keyword evidence="2" id="KW-0812">Transmembrane</keyword>
<feature type="compositionally biased region" description="Polar residues" evidence="1">
    <location>
        <begin position="76"/>
        <end position="90"/>
    </location>
</feature>
<keyword evidence="4" id="KW-1185">Reference proteome</keyword>
<dbReference type="InterPro" id="IPR006837">
    <property type="entry name" value="Divergent_DAC"/>
</dbReference>
<name>A0A0R3NA65_9BRAD</name>
<accession>A0A0R3NA65</accession>
<dbReference type="EMBL" id="LLYA01000057">
    <property type="protein sequence ID" value="KRR28938.1"/>
    <property type="molecule type" value="Genomic_DNA"/>
</dbReference>
<organism evidence="3 4">
    <name type="scientific">Bradyrhizobium retamae</name>
    <dbReference type="NCBI Taxonomy" id="1300035"/>
    <lineage>
        <taxon>Bacteria</taxon>
        <taxon>Pseudomonadati</taxon>
        <taxon>Pseudomonadota</taxon>
        <taxon>Alphaproteobacteria</taxon>
        <taxon>Hyphomicrobiales</taxon>
        <taxon>Nitrobacteraceae</taxon>
        <taxon>Bradyrhizobium</taxon>
    </lineage>
</organism>
<evidence type="ECO:0000313" key="3">
    <source>
        <dbReference type="EMBL" id="KRR28938.1"/>
    </source>
</evidence>
<dbReference type="Pfam" id="PF04748">
    <property type="entry name" value="Polysacc_deac_2"/>
    <property type="match status" value="1"/>
</dbReference>
<evidence type="ECO:0000313" key="4">
    <source>
        <dbReference type="Proteomes" id="UP000052023"/>
    </source>
</evidence>
<feature type="region of interest" description="Disordered" evidence="1">
    <location>
        <begin position="62"/>
        <end position="113"/>
    </location>
</feature>
<gene>
    <name evidence="3" type="ORF">CQ13_19065</name>
</gene>
<evidence type="ECO:0000256" key="2">
    <source>
        <dbReference type="SAM" id="Phobius"/>
    </source>
</evidence>
<dbReference type="RefSeq" id="WP_057842611.1">
    <property type="nucleotide sequence ID" value="NZ_LLYA01000057.1"/>
</dbReference>
<dbReference type="PANTHER" id="PTHR30105">
    <property type="entry name" value="UNCHARACTERIZED YIBQ-RELATED"/>
    <property type="match status" value="1"/>
</dbReference>
<keyword evidence="2" id="KW-0472">Membrane</keyword>
<keyword evidence="2" id="KW-1133">Transmembrane helix</keyword>
<reference evidence="3 4" key="1">
    <citation type="submission" date="2014-03" db="EMBL/GenBank/DDBJ databases">
        <title>Bradyrhizobium valentinum sp. nov., isolated from effective nodules of Lupinus mariae-josephae, a lupine endemic of basic-lime soils in Eastern Spain.</title>
        <authorList>
            <person name="Duran D."/>
            <person name="Rey L."/>
            <person name="Navarro A."/>
            <person name="Busquets A."/>
            <person name="Imperial J."/>
            <person name="Ruiz-Argueso T."/>
        </authorList>
    </citation>
    <scope>NUCLEOTIDE SEQUENCE [LARGE SCALE GENOMIC DNA]</scope>
    <source>
        <strain evidence="3 4">Ro19</strain>
    </source>
</reference>
<comment type="caution">
    <text evidence="3">The sequence shown here is derived from an EMBL/GenBank/DDBJ whole genome shotgun (WGS) entry which is preliminary data.</text>
</comment>
<protein>
    <submittedName>
        <fullName evidence="3">Polysaccharide deacetylase</fullName>
    </submittedName>
</protein>
<sequence>MTETADELSTPLGQKTERQKRRFRLPFTAVQALAMLLGLFLVAFLTVALFNDNPLGGEPVAHVALRGPAGDDKQPAASSHTEQAAKSPIQQAPAGDNKGDSKTVTIIDGSSGKRQDVVIGSDAADKSGSDSGPATAMAGIDQRLLENSRYGMIPAVADGLKPFTVYAADADRSKAAKMPVVAIVIGGLGVGAAKTTDAIMKLPPAVTLAFTPYGADPAKLAERARAQRHEILLQVPMEPFDYPDNDPGPQTLLTTLTSEQNIDRLYWHLSRFQGYAGIANFMGARFTATDTVMQPIIREAAKRGLGYLDDGSSPRSAAPSLTAAQSMPFAKADFTIDAVPTSAEIDRTLVKLETLAKERGLAVGVASALPVSIERIAAWIKTLEARGIMLVPLTTAMLKSKSG</sequence>
<dbReference type="SUPFAM" id="SSF88713">
    <property type="entry name" value="Glycoside hydrolase/deacetylase"/>
    <property type="match status" value="1"/>
</dbReference>
<proteinExistence type="predicted"/>
<dbReference type="Proteomes" id="UP000052023">
    <property type="component" value="Unassembled WGS sequence"/>
</dbReference>
<dbReference type="AlphaFoldDB" id="A0A0R3NA65"/>
<dbReference type="GO" id="GO:0005975">
    <property type="term" value="P:carbohydrate metabolic process"/>
    <property type="evidence" value="ECO:0007669"/>
    <property type="project" value="InterPro"/>
</dbReference>
<dbReference type="InterPro" id="IPR011330">
    <property type="entry name" value="Glyco_hydro/deAcase_b/a-brl"/>
</dbReference>
<feature type="transmembrane region" description="Helical" evidence="2">
    <location>
        <begin position="25"/>
        <end position="50"/>
    </location>
</feature>
<dbReference type="PANTHER" id="PTHR30105:SF2">
    <property type="entry name" value="DIVERGENT POLYSACCHARIDE DEACETYLASE SUPERFAMILY"/>
    <property type="match status" value="1"/>
</dbReference>